<accession>A0A077ZCV1</accession>
<dbReference type="GO" id="GO:0005634">
    <property type="term" value="C:nucleus"/>
    <property type="evidence" value="ECO:0007669"/>
    <property type="project" value="UniProtKB-SubCell"/>
</dbReference>
<evidence type="ECO:0000259" key="8">
    <source>
        <dbReference type="SMART" id="SM00479"/>
    </source>
</evidence>
<dbReference type="InterPro" id="IPR013520">
    <property type="entry name" value="Ribonucl_H"/>
</dbReference>
<evidence type="ECO:0000256" key="1">
    <source>
        <dbReference type="ARBA" id="ARBA00004123"/>
    </source>
</evidence>
<dbReference type="InterPro" id="IPR036397">
    <property type="entry name" value="RNaseH_sf"/>
</dbReference>
<keyword evidence="10" id="KW-1185">Reference proteome</keyword>
<keyword evidence="6 9" id="KW-0269">Exonuclease</keyword>
<dbReference type="GO" id="GO:0008408">
    <property type="term" value="F:3'-5' exonuclease activity"/>
    <property type="evidence" value="ECO:0007669"/>
    <property type="project" value="InterPro"/>
</dbReference>
<keyword evidence="7" id="KW-0539">Nucleus</keyword>
<evidence type="ECO:0000256" key="2">
    <source>
        <dbReference type="ARBA" id="ARBA00010489"/>
    </source>
</evidence>
<dbReference type="GO" id="GO:0003676">
    <property type="term" value="F:nucleic acid binding"/>
    <property type="evidence" value="ECO:0007669"/>
    <property type="project" value="InterPro"/>
</dbReference>
<dbReference type="Pfam" id="PF00929">
    <property type="entry name" value="RNase_T"/>
    <property type="match status" value="1"/>
</dbReference>
<dbReference type="SMART" id="SM00479">
    <property type="entry name" value="EXOIII"/>
    <property type="match status" value="1"/>
</dbReference>
<gene>
    <name evidence="9" type="ORF">TTRE_0000593201</name>
</gene>
<dbReference type="PANTHER" id="PTHR12801">
    <property type="entry name" value="RNA EXONUCLEASE REXO1 / RECO3 FAMILY MEMBER-RELATED"/>
    <property type="match status" value="1"/>
</dbReference>
<keyword evidence="5" id="KW-0378">Hydrolase</keyword>
<evidence type="ECO:0000256" key="3">
    <source>
        <dbReference type="ARBA" id="ARBA00016937"/>
    </source>
</evidence>
<dbReference type="GO" id="GO:0006364">
    <property type="term" value="P:rRNA processing"/>
    <property type="evidence" value="ECO:0007669"/>
    <property type="project" value="InterPro"/>
</dbReference>
<dbReference type="AlphaFoldDB" id="A0A077ZCV1"/>
<sequence>MSNRLLLGRNKKKSKEMRASIEMEKEAEHIEKKVPKRRKKMRSIPGKLNRLFLPFTGDYLRLREILALDCEFIGGGFDGSRDILARVSLVDGSLCCVYDKFVKTEETIVDYRTAVSGVRPEDVANETLRVVQSEVSALISRRLLIGHGVRKDLEVIGLTHSRRLIRDTSTFPLFHKMLRTRLPKLRVLSATLLGEEIQNGEHNSVEDATAAMKLYLAYRKVWEKSRRRRRT</sequence>
<evidence type="ECO:0000256" key="5">
    <source>
        <dbReference type="ARBA" id="ARBA00022801"/>
    </source>
</evidence>
<organism evidence="9 10">
    <name type="scientific">Trichuris trichiura</name>
    <name type="common">Whipworm</name>
    <name type="synonym">Trichocephalus trichiurus</name>
    <dbReference type="NCBI Taxonomy" id="36087"/>
    <lineage>
        <taxon>Eukaryota</taxon>
        <taxon>Metazoa</taxon>
        <taxon>Ecdysozoa</taxon>
        <taxon>Nematoda</taxon>
        <taxon>Enoplea</taxon>
        <taxon>Dorylaimia</taxon>
        <taxon>Trichinellida</taxon>
        <taxon>Trichuridae</taxon>
        <taxon>Trichuris</taxon>
    </lineage>
</organism>
<name>A0A077ZCV1_TRITR</name>
<evidence type="ECO:0000313" key="10">
    <source>
        <dbReference type="Proteomes" id="UP000030665"/>
    </source>
</evidence>
<dbReference type="EMBL" id="HG806193">
    <property type="protein sequence ID" value="CDW57639.1"/>
    <property type="molecule type" value="Genomic_DNA"/>
</dbReference>
<dbReference type="InterPro" id="IPR047021">
    <property type="entry name" value="REXO1/3/4-like"/>
</dbReference>
<comment type="similarity">
    <text evidence="2">Belongs to the REXO4 family.</text>
</comment>
<protein>
    <recommendedName>
        <fullName evidence="3">RNA exonuclease 4</fullName>
    </recommendedName>
</protein>
<reference evidence="9" key="1">
    <citation type="submission" date="2014-01" db="EMBL/GenBank/DDBJ databases">
        <authorList>
            <person name="Aslett M."/>
        </authorList>
    </citation>
    <scope>NUCLEOTIDE SEQUENCE</scope>
</reference>
<reference evidence="9" key="2">
    <citation type="submission" date="2014-03" db="EMBL/GenBank/DDBJ databases">
        <title>The whipworm genome and dual-species transcriptomics of an intimate host-pathogen interaction.</title>
        <authorList>
            <person name="Foth B.J."/>
            <person name="Tsai I.J."/>
            <person name="Reid A.J."/>
            <person name="Bancroft A.J."/>
            <person name="Nichol S."/>
            <person name="Tracey A."/>
            <person name="Holroyd N."/>
            <person name="Cotton J.A."/>
            <person name="Stanley E.J."/>
            <person name="Zarowiecki M."/>
            <person name="Liu J.Z."/>
            <person name="Huckvale T."/>
            <person name="Cooper P.J."/>
            <person name="Grencis R.K."/>
            <person name="Berriman M."/>
        </authorList>
    </citation>
    <scope>NUCLEOTIDE SEQUENCE [LARGE SCALE GENOMIC DNA]</scope>
</reference>
<dbReference type="OrthoDB" id="8191639at2759"/>
<evidence type="ECO:0000256" key="7">
    <source>
        <dbReference type="ARBA" id="ARBA00023242"/>
    </source>
</evidence>
<dbReference type="CDD" id="cd06144">
    <property type="entry name" value="REX4_like"/>
    <property type="match status" value="1"/>
</dbReference>
<keyword evidence="4" id="KW-0540">Nuclease</keyword>
<evidence type="ECO:0000256" key="4">
    <source>
        <dbReference type="ARBA" id="ARBA00022722"/>
    </source>
</evidence>
<dbReference type="InterPro" id="IPR012337">
    <property type="entry name" value="RNaseH-like_sf"/>
</dbReference>
<dbReference type="Gene3D" id="3.30.420.10">
    <property type="entry name" value="Ribonuclease H-like superfamily/Ribonuclease H"/>
    <property type="match status" value="1"/>
</dbReference>
<evidence type="ECO:0000256" key="6">
    <source>
        <dbReference type="ARBA" id="ARBA00022839"/>
    </source>
</evidence>
<dbReference type="SUPFAM" id="SSF53098">
    <property type="entry name" value="Ribonuclease H-like"/>
    <property type="match status" value="1"/>
</dbReference>
<dbReference type="PANTHER" id="PTHR12801:SF158">
    <property type="entry name" value="RNA EXONUCLEASE 4"/>
    <property type="match status" value="1"/>
</dbReference>
<feature type="domain" description="Exonuclease" evidence="8">
    <location>
        <begin position="64"/>
        <end position="224"/>
    </location>
</feature>
<dbReference type="Proteomes" id="UP000030665">
    <property type="component" value="Unassembled WGS sequence"/>
</dbReference>
<dbReference type="STRING" id="36087.A0A077ZCV1"/>
<proteinExistence type="inferred from homology"/>
<evidence type="ECO:0000313" key="9">
    <source>
        <dbReference type="EMBL" id="CDW57639.1"/>
    </source>
</evidence>
<comment type="subcellular location">
    <subcellularLocation>
        <location evidence="1">Nucleus</location>
    </subcellularLocation>
</comment>
<dbReference type="InterPro" id="IPR037431">
    <property type="entry name" value="REX4_DEDDh_dom"/>
</dbReference>